<keyword evidence="1" id="KW-0812">Transmembrane</keyword>
<gene>
    <name evidence="3" type="ORF">FJU42_16130</name>
</gene>
<feature type="transmembrane region" description="Helical" evidence="1">
    <location>
        <begin position="68"/>
        <end position="88"/>
    </location>
</feature>
<keyword evidence="1" id="KW-0472">Membrane</keyword>
<evidence type="ECO:0000259" key="2">
    <source>
        <dbReference type="Pfam" id="PF01757"/>
    </source>
</evidence>
<comment type="caution">
    <text evidence="3">The sequence shown here is derived from an EMBL/GenBank/DDBJ whole genome shotgun (WGS) entry which is preliminary data.</text>
</comment>
<feature type="transmembrane region" description="Helical" evidence="1">
    <location>
        <begin position="225"/>
        <end position="242"/>
    </location>
</feature>
<feature type="domain" description="Acyltransferase 3" evidence="2">
    <location>
        <begin position="4"/>
        <end position="302"/>
    </location>
</feature>
<name>A0A8B5UDY1_ACIBA</name>
<feature type="transmembrane region" description="Helical" evidence="1">
    <location>
        <begin position="254"/>
        <end position="277"/>
    </location>
</feature>
<dbReference type="EMBL" id="VHGY01000048">
    <property type="protein sequence ID" value="TPU61325.1"/>
    <property type="molecule type" value="Genomic_DNA"/>
</dbReference>
<protein>
    <recommendedName>
        <fullName evidence="2">Acyltransferase 3 domain-containing protein</fullName>
    </recommendedName>
</protein>
<dbReference type="InterPro" id="IPR002656">
    <property type="entry name" value="Acyl_transf_3_dom"/>
</dbReference>
<feature type="transmembrane region" description="Helical" evidence="1">
    <location>
        <begin position="167"/>
        <end position="185"/>
    </location>
</feature>
<feature type="transmembrane region" description="Helical" evidence="1">
    <location>
        <begin position="289"/>
        <end position="305"/>
    </location>
</feature>
<accession>A0A8B5UDY1</accession>
<feature type="transmembrane region" description="Helical" evidence="1">
    <location>
        <begin position="100"/>
        <end position="123"/>
    </location>
</feature>
<evidence type="ECO:0000313" key="4">
    <source>
        <dbReference type="Proteomes" id="UP000315888"/>
    </source>
</evidence>
<dbReference type="GO" id="GO:0016747">
    <property type="term" value="F:acyltransferase activity, transferring groups other than amino-acyl groups"/>
    <property type="evidence" value="ECO:0007669"/>
    <property type="project" value="InterPro"/>
</dbReference>
<sequence length="313" mass="36295">MRNLSIDYLKVLLAFLVVLLHLNFLSEKSPEVGYLLVNGLFRLAVPLFLIITGYYFANVDTFEKFKNWFSRVFILYAIWMLFYSPFWFKISNLSGIFINAFMGYFVLWYLIGVIFAGTLLYSLRNVKTNVLLAFALGLYIVGYAIQQTGNLHLFSGFVDKVLNWHPVSRNFIFDCFPFLTLGFLIKKFNLEIKYKPSSMLVLFSIVLVLIESRLNYVFISKDESLDHILTMLISAPLIFLYVKNMKIMGNNKNLALFSTAVFLIHPFFMLLYSFMAAHGLLLIQIPKEFFVIILSIVAGIVLLLINKRFKYIL</sequence>
<organism evidence="3 4">
    <name type="scientific">Acinetobacter baumannii</name>
    <dbReference type="NCBI Taxonomy" id="470"/>
    <lineage>
        <taxon>Bacteria</taxon>
        <taxon>Pseudomonadati</taxon>
        <taxon>Pseudomonadota</taxon>
        <taxon>Gammaproteobacteria</taxon>
        <taxon>Moraxellales</taxon>
        <taxon>Moraxellaceae</taxon>
        <taxon>Acinetobacter</taxon>
        <taxon>Acinetobacter calcoaceticus/baumannii complex</taxon>
    </lineage>
</organism>
<feature type="transmembrane region" description="Helical" evidence="1">
    <location>
        <begin position="130"/>
        <end position="147"/>
    </location>
</feature>
<keyword evidence="1" id="KW-1133">Transmembrane helix</keyword>
<reference evidence="3 4" key="1">
    <citation type="submission" date="2019-06" db="EMBL/GenBank/DDBJ databases">
        <title>A Diverse Panel of Clinical Acinetobacter baumannii for Research Use.</title>
        <authorList>
            <person name="Mcgann P."/>
            <person name="Snesrud E."/>
            <person name="Galac M.R."/>
        </authorList>
    </citation>
    <scope>NUCLEOTIDE SEQUENCE [LARGE SCALE GENOMIC DNA]</scope>
    <source>
        <strain evidence="3 4">MRSN14237</strain>
    </source>
</reference>
<evidence type="ECO:0000256" key="1">
    <source>
        <dbReference type="SAM" id="Phobius"/>
    </source>
</evidence>
<dbReference type="Pfam" id="PF01757">
    <property type="entry name" value="Acyl_transf_3"/>
    <property type="match status" value="1"/>
</dbReference>
<feature type="transmembrane region" description="Helical" evidence="1">
    <location>
        <begin position="197"/>
        <end position="219"/>
    </location>
</feature>
<dbReference type="RefSeq" id="WP_140973442.1">
    <property type="nucleotide sequence ID" value="NZ_VHGY01000048.1"/>
</dbReference>
<evidence type="ECO:0000313" key="3">
    <source>
        <dbReference type="EMBL" id="TPU61325.1"/>
    </source>
</evidence>
<proteinExistence type="predicted"/>
<dbReference type="Proteomes" id="UP000315888">
    <property type="component" value="Unassembled WGS sequence"/>
</dbReference>
<dbReference type="AlphaFoldDB" id="A0A8B5UDY1"/>
<feature type="transmembrane region" description="Helical" evidence="1">
    <location>
        <begin position="36"/>
        <end position="56"/>
    </location>
</feature>